<evidence type="ECO:0000313" key="7">
    <source>
        <dbReference type="EMBL" id="OXA37759.1"/>
    </source>
</evidence>
<dbReference type="AlphaFoldDB" id="A0A226CXQ2"/>
<name>A0A226CXQ2_FOLCA</name>
<evidence type="ECO:0000256" key="4">
    <source>
        <dbReference type="ARBA" id="ARBA00023157"/>
    </source>
</evidence>
<gene>
    <name evidence="7" type="ORF">Fcan01_27479</name>
</gene>
<protein>
    <submittedName>
        <fullName evidence="7">Trypsin</fullName>
    </submittedName>
</protein>
<keyword evidence="8" id="KW-1185">Reference proteome</keyword>
<dbReference type="SMART" id="SM00020">
    <property type="entry name" value="Tryp_SPc"/>
    <property type="match status" value="1"/>
</dbReference>
<dbReference type="Gene3D" id="2.40.10.10">
    <property type="entry name" value="Trypsin-like serine proteases"/>
    <property type="match status" value="1"/>
</dbReference>
<dbReference type="InterPro" id="IPR050430">
    <property type="entry name" value="Peptidase_S1"/>
</dbReference>
<dbReference type="GO" id="GO:0004252">
    <property type="term" value="F:serine-type endopeptidase activity"/>
    <property type="evidence" value="ECO:0007669"/>
    <property type="project" value="InterPro"/>
</dbReference>
<feature type="signal peptide" evidence="5">
    <location>
        <begin position="1"/>
        <end position="20"/>
    </location>
</feature>
<dbReference type="InterPro" id="IPR043504">
    <property type="entry name" value="Peptidase_S1_PA_chymotrypsin"/>
</dbReference>
<dbReference type="GO" id="GO:0006508">
    <property type="term" value="P:proteolysis"/>
    <property type="evidence" value="ECO:0007669"/>
    <property type="project" value="UniProtKB-KW"/>
</dbReference>
<dbReference type="PANTHER" id="PTHR24276">
    <property type="entry name" value="POLYSERASE-RELATED"/>
    <property type="match status" value="1"/>
</dbReference>
<comment type="caution">
    <text evidence="7">The sequence shown here is derived from an EMBL/GenBank/DDBJ whole genome shotgun (WGS) entry which is preliminary data.</text>
</comment>
<evidence type="ECO:0000256" key="5">
    <source>
        <dbReference type="SAM" id="SignalP"/>
    </source>
</evidence>
<feature type="chain" id="PRO_5011968492" evidence="5">
    <location>
        <begin position="21"/>
        <end position="264"/>
    </location>
</feature>
<accession>A0A226CXQ2</accession>
<proteinExistence type="predicted"/>
<keyword evidence="3" id="KW-0720">Serine protease</keyword>
<dbReference type="EMBL" id="LNIX01000052">
    <property type="protein sequence ID" value="OXA37759.1"/>
    <property type="molecule type" value="Genomic_DNA"/>
</dbReference>
<dbReference type="InterPro" id="IPR001254">
    <property type="entry name" value="Trypsin_dom"/>
</dbReference>
<sequence>MRTTLALWVYIVTNLHVSTAAMNNSGIITPLIIHGQNAAAGEFPWIVSINVLNPNGNGESNIKCAGTLIGVDRVATAAHCLMENDKLISPRRLAPDFTGPDVGIIILNTAVDLNPDDQHPRVDTIPLCAQEPADDDVLIAAGWGWTRPDGVEHLAVANHLYDLFSTFHRCAQHATSVTFVHLLGWWTTFLGMLSWWTTMEQVLRNGCMVASTGILKIRRTPTATSLVDEEGKFHMKEFQLDFWRLMPRHSSIYNKTIMKHLNRN</sequence>
<dbReference type="Pfam" id="PF00089">
    <property type="entry name" value="Trypsin"/>
    <property type="match status" value="1"/>
</dbReference>
<reference evidence="7 8" key="1">
    <citation type="submission" date="2015-12" db="EMBL/GenBank/DDBJ databases">
        <title>The genome of Folsomia candida.</title>
        <authorList>
            <person name="Faddeeva A."/>
            <person name="Derks M.F."/>
            <person name="Anvar Y."/>
            <person name="Smit S."/>
            <person name="Van Straalen N."/>
            <person name="Roelofs D."/>
        </authorList>
    </citation>
    <scope>NUCLEOTIDE SEQUENCE [LARGE SCALE GENOMIC DNA]</scope>
    <source>
        <strain evidence="7 8">VU population</strain>
        <tissue evidence="7">Whole body</tissue>
    </source>
</reference>
<evidence type="ECO:0000256" key="3">
    <source>
        <dbReference type="ARBA" id="ARBA00022825"/>
    </source>
</evidence>
<dbReference type="SUPFAM" id="SSF50494">
    <property type="entry name" value="Trypsin-like serine proteases"/>
    <property type="match status" value="1"/>
</dbReference>
<keyword evidence="5" id="KW-0732">Signal</keyword>
<dbReference type="PANTHER" id="PTHR24276:SF98">
    <property type="entry name" value="FI18310P1-RELATED"/>
    <property type="match status" value="1"/>
</dbReference>
<keyword evidence="4" id="KW-1015">Disulfide bond</keyword>
<dbReference type="OrthoDB" id="10061449at2759"/>
<dbReference type="InterPro" id="IPR009003">
    <property type="entry name" value="Peptidase_S1_PA"/>
</dbReference>
<dbReference type="Proteomes" id="UP000198287">
    <property type="component" value="Unassembled WGS sequence"/>
</dbReference>
<evidence type="ECO:0000313" key="8">
    <source>
        <dbReference type="Proteomes" id="UP000198287"/>
    </source>
</evidence>
<feature type="domain" description="Peptidase S1" evidence="6">
    <location>
        <begin position="31"/>
        <end position="214"/>
    </location>
</feature>
<keyword evidence="2" id="KW-0378">Hydrolase</keyword>
<keyword evidence="1" id="KW-0645">Protease</keyword>
<evidence type="ECO:0000256" key="2">
    <source>
        <dbReference type="ARBA" id="ARBA00022801"/>
    </source>
</evidence>
<evidence type="ECO:0000259" key="6">
    <source>
        <dbReference type="SMART" id="SM00020"/>
    </source>
</evidence>
<evidence type="ECO:0000256" key="1">
    <source>
        <dbReference type="ARBA" id="ARBA00022670"/>
    </source>
</evidence>
<organism evidence="7 8">
    <name type="scientific">Folsomia candida</name>
    <name type="common">Springtail</name>
    <dbReference type="NCBI Taxonomy" id="158441"/>
    <lineage>
        <taxon>Eukaryota</taxon>
        <taxon>Metazoa</taxon>
        <taxon>Ecdysozoa</taxon>
        <taxon>Arthropoda</taxon>
        <taxon>Hexapoda</taxon>
        <taxon>Collembola</taxon>
        <taxon>Entomobryomorpha</taxon>
        <taxon>Isotomoidea</taxon>
        <taxon>Isotomidae</taxon>
        <taxon>Proisotominae</taxon>
        <taxon>Folsomia</taxon>
    </lineage>
</organism>
<dbReference type="STRING" id="158441.A0A226CXQ2"/>